<keyword evidence="2" id="KW-1185">Reference proteome</keyword>
<evidence type="ECO:0008006" key="3">
    <source>
        <dbReference type="Google" id="ProtNLM"/>
    </source>
</evidence>
<proteinExistence type="predicted"/>
<dbReference type="Proteomes" id="UP001589609">
    <property type="component" value="Unassembled WGS sequence"/>
</dbReference>
<name>A0ABV5WCI1_9BACI</name>
<evidence type="ECO:0000313" key="2">
    <source>
        <dbReference type="Proteomes" id="UP001589609"/>
    </source>
</evidence>
<comment type="caution">
    <text evidence="1">The sequence shown here is derived from an EMBL/GenBank/DDBJ whole genome shotgun (WGS) entry which is preliminary data.</text>
</comment>
<organism evidence="1 2">
    <name type="scientific">Ectobacillus funiculus</name>
    <dbReference type="NCBI Taxonomy" id="137993"/>
    <lineage>
        <taxon>Bacteria</taxon>
        <taxon>Bacillati</taxon>
        <taxon>Bacillota</taxon>
        <taxon>Bacilli</taxon>
        <taxon>Bacillales</taxon>
        <taxon>Bacillaceae</taxon>
        <taxon>Ectobacillus</taxon>
    </lineage>
</organism>
<dbReference type="EMBL" id="JBHMAF010000024">
    <property type="protein sequence ID" value="MFB9758292.1"/>
    <property type="molecule type" value="Genomic_DNA"/>
</dbReference>
<gene>
    <name evidence="1" type="ORF">ACFFMS_07120</name>
</gene>
<sequence length="55" mass="6545">MIEHLIRLKEHNKRQEAFNRELLKRSKVGLQNYLENKKADRPKKAMPSAKALLFL</sequence>
<accession>A0ABV5WCI1</accession>
<reference evidence="1 2" key="1">
    <citation type="submission" date="2024-09" db="EMBL/GenBank/DDBJ databases">
        <authorList>
            <person name="Sun Q."/>
            <person name="Mori K."/>
        </authorList>
    </citation>
    <scope>NUCLEOTIDE SEQUENCE [LARGE SCALE GENOMIC DNA]</scope>
    <source>
        <strain evidence="1 2">JCM 11201</strain>
    </source>
</reference>
<evidence type="ECO:0000313" key="1">
    <source>
        <dbReference type="EMBL" id="MFB9758292.1"/>
    </source>
</evidence>
<protein>
    <recommendedName>
        <fullName evidence="3">Transposase</fullName>
    </recommendedName>
</protein>